<evidence type="ECO:0000313" key="4">
    <source>
        <dbReference type="EMBL" id="KAG8068149.1"/>
    </source>
</evidence>
<evidence type="ECO:0000259" key="3">
    <source>
        <dbReference type="PROSITE" id="PS01031"/>
    </source>
</evidence>
<proteinExistence type="inferred from homology"/>
<dbReference type="EMBL" id="JAAALK010000284">
    <property type="protein sequence ID" value="KAG8068149.1"/>
    <property type="molecule type" value="Genomic_DNA"/>
</dbReference>
<protein>
    <recommendedName>
        <fullName evidence="3">SHSP domain-containing protein</fullName>
    </recommendedName>
</protein>
<evidence type="ECO:0000313" key="5">
    <source>
        <dbReference type="Proteomes" id="UP000729402"/>
    </source>
</evidence>
<comment type="caution">
    <text evidence="4">The sequence shown here is derived from an EMBL/GenBank/DDBJ whole genome shotgun (WGS) entry which is preliminary data.</text>
</comment>
<sequence>MPPRRAIEVRQAADGAAVQPRWRMSLLENTFNSFLQSIVGGADAAAARAVFAEGSLFSPFLFGKFFDPADAFPLWEFDPEVLLAALRRGARTAVDWAETDSDYYLRSDIPGGRKCDVEVTGDAMRVVDISGLWRAAPADGGRDWRAGRWWEHGFVRRVELPGDADWRKVEACFDDGDGSLEIKVPKNGGGAQHAPAAAAATT</sequence>
<dbReference type="PANTHER" id="PTHR47838:SF1">
    <property type="entry name" value="21.7 KDA CLASS VI HEAT SHOCK PROTEIN"/>
    <property type="match status" value="1"/>
</dbReference>
<evidence type="ECO:0000256" key="2">
    <source>
        <dbReference type="RuleBase" id="RU003616"/>
    </source>
</evidence>
<name>A0A8J5W166_ZIZPA</name>
<gene>
    <name evidence="4" type="ORF">GUJ93_ZPchr0005g15357</name>
</gene>
<reference evidence="4" key="1">
    <citation type="journal article" date="2021" name="bioRxiv">
        <title>Whole Genome Assembly and Annotation of Northern Wild Rice, Zizania palustris L., Supports a Whole Genome Duplication in the Zizania Genus.</title>
        <authorList>
            <person name="Haas M."/>
            <person name="Kono T."/>
            <person name="Macchietto M."/>
            <person name="Millas R."/>
            <person name="McGilp L."/>
            <person name="Shao M."/>
            <person name="Duquette J."/>
            <person name="Hirsch C.N."/>
            <person name="Kimball J."/>
        </authorList>
    </citation>
    <scope>NUCLEOTIDE SEQUENCE</scope>
    <source>
        <tissue evidence="4">Fresh leaf tissue</tissue>
    </source>
</reference>
<dbReference type="CDD" id="cd06472">
    <property type="entry name" value="ACD_ScHsp26_like"/>
    <property type="match status" value="1"/>
</dbReference>
<accession>A0A8J5W166</accession>
<dbReference type="OrthoDB" id="1431247at2759"/>
<organism evidence="4 5">
    <name type="scientific">Zizania palustris</name>
    <name type="common">Northern wild rice</name>
    <dbReference type="NCBI Taxonomy" id="103762"/>
    <lineage>
        <taxon>Eukaryota</taxon>
        <taxon>Viridiplantae</taxon>
        <taxon>Streptophyta</taxon>
        <taxon>Embryophyta</taxon>
        <taxon>Tracheophyta</taxon>
        <taxon>Spermatophyta</taxon>
        <taxon>Magnoliopsida</taxon>
        <taxon>Liliopsida</taxon>
        <taxon>Poales</taxon>
        <taxon>Poaceae</taxon>
        <taxon>BOP clade</taxon>
        <taxon>Oryzoideae</taxon>
        <taxon>Oryzeae</taxon>
        <taxon>Zizaniinae</taxon>
        <taxon>Zizania</taxon>
    </lineage>
</organism>
<dbReference type="Proteomes" id="UP000729402">
    <property type="component" value="Unassembled WGS sequence"/>
</dbReference>
<feature type="domain" description="SHSP" evidence="3">
    <location>
        <begin position="85"/>
        <end position="201"/>
    </location>
</feature>
<dbReference type="Pfam" id="PF00011">
    <property type="entry name" value="HSP20"/>
    <property type="match status" value="1"/>
</dbReference>
<keyword evidence="5" id="KW-1185">Reference proteome</keyword>
<dbReference type="PROSITE" id="PS01031">
    <property type="entry name" value="SHSP"/>
    <property type="match status" value="1"/>
</dbReference>
<reference evidence="4" key="2">
    <citation type="submission" date="2021-02" db="EMBL/GenBank/DDBJ databases">
        <authorList>
            <person name="Kimball J.A."/>
            <person name="Haas M.W."/>
            <person name="Macchietto M."/>
            <person name="Kono T."/>
            <person name="Duquette J."/>
            <person name="Shao M."/>
        </authorList>
    </citation>
    <scope>NUCLEOTIDE SEQUENCE</scope>
    <source>
        <tissue evidence="4">Fresh leaf tissue</tissue>
    </source>
</reference>
<dbReference type="AlphaFoldDB" id="A0A8J5W166"/>
<dbReference type="InterPro" id="IPR002068">
    <property type="entry name" value="A-crystallin/Hsp20_dom"/>
</dbReference>
<dbReference type="PANTHER" id="PTHR47838">
    <property type="entry name" value="21.7 KDA CLASS VI HEAT SHOCK PROTEIN"/>
    <property type="match status" value="1"/>
</dbReference>
<evidence type="ECO:0000256" key="1">
    <source>
        <dbReference type="PROSITE-ProRule" id="PRU00285"/>
    </source>
</evidence>
<comment type="similarity">
    <text evidence="1 2">Belongs to the small heat shock protein (HSP20) family.</text>
</comment>